<dbReference type="Proteomes" id="UP000005239">
    <property type="component" value="Unassembled WGS sequence"/>
</dbReference>
<protein>
    <submittedName>
        <fullName evidence="1">Uncharacterized protein</fullName>
    </submittedName>
</protein>
<gene>
    <name evidence="1" type="primary">WBGene00282775</name>
</gene>
<organism evidence="1 2">
    <name type="scientific">Pristionchus pacificus</name>
    <name type="common">Parasitic nematode worm</name>
    <dbReference type="NCBI Taxonomy" id="54126"/>
    <lineage>
        <taxon>Eukaryota</taxon>
        <taxon>Metazoa</taxon>
        <taxon>Ecdysozoa</taxon>
        <taxon>Nematoda</taxon>
        <taxon>Chromadorea</taxon>
        <taxon>Rhabditida</taxon>
        <taxon>Rhabditina</taxon>
        <taxon>Diplogasteromorpha</taxon>
        <taxon>Diplogasteroidea</taxon>
        <taxon>Neodiplogasteridae</taxon>
        <taxon>Pristionchus</taxon>
    </lineage>
</organism>
<name>A0A2A6BG75_PRIPA</name>
<accession>A0A2A6BG75</accession>
<dbReference type="AlphaFoldDB" id="A0A2A6BG75"/>
<proteinExistence type="predicted"/>
<accession>A0A8R1V4S8</accession>
<keyword evidence="2" id="KW-1185">Reference proteome</keyword>
<dbReference type="EnsemblMetazoa" id="PPA44406.1">
    <property type="protein sequence ID" value="PPA44406.1"/>
    <property type="gene ID" value="WBGene00282775"/>
</dbReference>
<reference evidence="2" key="1">
    <citation type="journal article" date="2008" name="Nat. Genet.">
        <title>The Pristionchus pacificus genome provides a unique perspective on nematode lifestyle and parasitism.</title>
        <authorList>
            <person name="Dieterich C."/>
            <person name="Clifton S.W."/>
            <person name="Schuster L.N."/>
            <person name="Chinwalla A."/>
            <person name="Delehaunty K."/>
            <person name="Dinkelacker I."/>
            <person name="Fulton L."/>
            <person name="Fulton R."/>
            <person name="Godfrey J."/>
            <person name="Minx P."/>
            <person name="Mitreva M."/>
            <person name="Roeseler W."/>
            <person name="Tian H."/>
            <person name="Witte H."/>
            <person name="Yang S.P."/>
            <person name="Wilson R.K."/>
            <person name="Sommer R.J."/>
        </authorList>
    </citation>
    <scope>NUCLEOTIDE SEQUENCE [LARGE SCALE GENOMIC DNA]</scope>
    <source>
        <strain evidence="2">PS312</strain>
    </source>
</reference>
<evidence type="ECO:0000313" key="1">
    <source>
        <dbReference type="EnsemblMetazoa" id="PPA44406.1"/>
    </source>
</evidence>
<sequence>MEIEKLWNEEDGLFRNSTCDQFGENERGQSAREAQTNDKICEGQCRDIDRAKEVTLCLRDWAHTRKNGMN</sequence>
<evidence type="ECO:0000313" key="2">
    <source>
        <dbReference type="Proteomes" id="UP000005239"/>
    </source>
</evidence>
<reference evidence="1" key="2">
    <citation type="submission" date="2022-06" db="UniProtKB">
        <authorList>
            <consortium name="EnsemblMetazoa"/>
        </authorList>
    </citation>
    <scope>IDENTIFICATION</scope>
    <source>
        <strain evidence="1">PS312</strain>
    </source>
</reference>